<keyword evidence="1" id="KW-0812">Transmembrane</keyword>
<keyword evidence="3" id="KW-1185">Reference proteome</keyword>
<keyword evidence="1" id="KW-0472">Membrane</keyword>
<comment type="caution">
    <text evidence="2">The sequence shown here is derived from an EMBL/GenBank/DDBJ whole genome shotgun (WGS) entry which is preliminary data.</text>
</comment>
<accession>A0ABU1TDZ8</accession>
<dbReference type="Proteomes" id="UP001247620">
    <property type="component" value="Unassembled WGS sequence"/>
</dbReference>
<evidence type="ECO:0000313" key="2">
    <source>
        <dbReference type="EMBL" id="MDR6943400.1"/>
    </source>
</evidence>
<gene>
    <name evidence="2" type="ORF">J2W55_003253</name>
</gene>
<evidence type="ECO:0000256" key="1">
    <source>
        <dbReference type="SAM" id="Phobius"/>
    </source>
</evidence>
<evidence type="ECO:0000313" key="3">
    <source>
        <dbReference type="Proteomes" id="UP001247620"/>
    </source>
</evidence>
<reference evidence="2 3" key="1">
    <citation type="submission" date="2023-07" db="EMBL/GenBank/DDBJ databases">
        <title>Sorghum-associated microbial communities from plants grown in Nebraska, USA.</title>
        <authorList>
            <person name="Schachtman D."/>
        </authorList>
    </citation>
    <scope>NUCLEOTIDE SEQUENCE [LARGE SCALE GENOMIC DNA]</scope>
    <source>
        <strain evidence="2 3">3262</strain>
    </source>
</reference>
<keyword evidence="1" id="KW-1133">Transmembrane helix</keyword>
<feature type="transmembrane region" description="Helical" evidence="1">
    <location>
        <begin position="12"/>
        <end position="33"/>
    </location>
</feature>
<dbReference type="EMBL" id="JAVDUU010000003">
    <property type="protein sequence ID" value="MDR6943400.1"/>
    <property type="molecule type" value="Genomic_DNA"/>
</dbReference>
<protein>
    <submittedName>
        <fullName evidence="2">Uncharacterized protein</fullName>
    </submittedName>
</protein>
<organism evidence="2 3">
    <name type="scientific">Mucilaginibacter pocheonensis</name>
    <dbReference type="NCBI Taxonomy" id="398050"/>
    <lineage>
        <taxon>Bacteria</taxon>
        <taxon>Pseudomonadati</taxon>
        <taxon>Bacteroidota</taxon>
        <taxon>Sphingobacteriia</taxon>
        <taxon>Sphingobacteriales</taxon>
        <taxon>Sphingobacteriaceae</taxon>
        <taxon>Mucilaginibacter</taxon>
    </lineage>
</organism>
<sequence>MFLKKDLCIHRGFFVFKFLIIYNSATLAVQMPIKL</sequence>
<proteinExistence type="predicted"/>
<name>A0ABU1TDZ8_9SPHI</name>